<dbReference type="PROSITE" id="PS00198">
    <property type="entry name" value="4FE4S_FER_1"/>
    <property type="match status" value="1"/>
</dbReference>
<dbReference type="KEGG" id="hty:BN2458_PEG0822"/>
<evidence type="ECO:0000256" key="1">
    <source>
        <dbReference type="ARBA" id="ARBA00010277"/>
    </source>
</evidence>
<comment type="function">
    <text evidence="9">NDH-1 shuttles electrons from NADH, via FMN and iron-sulfur (Fe-S) centers, to quinones in the respiratory chain. The immediate electron acceptor for the enzyme in this species is believed to be ubiquinone. Couples the redox reaction to proton translocation (for every two electrons transferred, four hydrogen ions are translocated across the cytoplasmic membrane), and thus conserves the redox energy in a proton gradient.</text>
</comment>
<dbReference type="PANTHER" id="PTHR10849">
    <property type="entry name" value="NADH DEHYDROGENASE UBIQUINONE IRON-SULFUR PROTEIN 8, MITOCHONDRIAL"/>
    <property type="match status" value="1"/>
</dbReference>
<evidence type="ECO:0000256" key="9">
    <source>
        <dbReference type="HAMAP-Rule" id="MF_01351"/>
    </source>
</evidence>
<feature type="binding site" evidence="9">
    <location>
        <position position="125"/>
    </location>
    <ligand>
        <name>[4Fe-4S] cluster</name>
        <dbReference type="ChEBI" id="CHEBI:49883"/>
        <label>2</label>
    </ligand>
</feature>
<accession>A0A099UGI3</accession>
<organism evidence="12 15">
    <name type="scientific">Helicobacter typhlonius</name>
    <dbReference type="NCBI Taxonomy" id="76936"/>
    <lineage>
        <taxon>Bacteria</taxon>
        <taxon>Pseudomonadati</taxon>
        <taxon>Campylobacterota</taxon>
        <taxon>Epsilonproteobacteria</taxon>
        <taxon>Campylobacterales</taxon>
        <taxon>Helicobacteraceae</taxon>
        <taxon>Helicobacter</taxon>
    </lineage>
</organism>
<feature type="binding site" evidence="9">
    <location>
        <position position="93"/>
    </location>
    <ligand>
        <name>[4Fe-4S] cluster</name>
        <dbReference type="ChEBI" id="CHEBI:49883"/>
        <label>2</label>
    </ligand>
</feature>
<dbReference type="PANTHER" id="PTHR10849:SF20">
    <property type="entry name" value="NADH DEHYDROGENASE [UBIQUINONE] IRON-SULFUR PROTEIN 8, MITOCHONDRIAL"/>
    <property type="match status" value="1"/>
</dbReference>
<keyword evidence="14" id="KW-1185">Reference proteome</keyword>
<evidence type="ECO:0000313" key="13">
    <source>
        <dbReference type="EMBL" id="TLD78463.1"/>
    </source>
</evidence>
<proteinExistence type="inferred from homology"/>
<feature type="binding site" evidence="9">
    <location>
        <position position="86"/>
    </location>
    <ligand>
        <name>[4Fe-4S] cluster</name>
        <dbReference type="ChEBI" id="CHEBI:49883"/>
        <label>1</label>
    </ligand>
</feature>
<dbReference type="EC" id="7.1.1.-" evidence="9"/>
<evidence type="ECO:0000256" key="5">
    <source>
        <dbReference type="ARBA" id="ARBA00022737"/>
    </source>
</evidence>
<dbReference type="Proteomes" id="UP000029925">
    <property type="component" value="Unassembled WGS sequence"/>
</dbReference>
<keyword evidence="3" id="KW-0997">Cell inner membrane</keyword>
<evidence type="ECO:0000256" key="4">
    <source>
        <dbReference type="ARBA" id="ARBA00022723"/>
    </source>
</evidence>
<dbReference type="PROSITE" id="PS51379">
    <property type="entry name" value="4FE4S_FER_2"/>
    <property type="match status" value="2"/>
</dbReference>
<dbReference type="EMBL" id="LN907858">
    <property type="protein sequence ID" value="CUU39708.1"/>
    <property type="molecule type" value="Genomic_DNA"/>
</dbReference>
<dbReference type="SUPFAM" id="SSF54862">
    <property type="entry name" value="4Fe-4S ferredoxins"/>
    <property type="match status" value="1"/>
</dbReference>
<comment type="subcellular location">
    <subcellularLocation>
        <location evidence="9">Cell membrane</location>
        <topology evidence="9">Peripheral membrane protein</topology>
    </subcellularLocation>
</comment>
<dbReference type="GO" id="GO:0048038">
    <property type="term" value="F:quinone binding"/>
    <property type="evidence" value="ECO:0007669"/>
    <property type="project" value="UniProtKB-KW"/>
</dbReference>
<keyword evidence="7 9" id="KW-0408">Iron</keyword>
<keyword evidence="12" id="KW-0560">Oxidoreductase</keyword>
<dbReference type="GO" id="GO:0005506">
    <property type="term" value="F:iron ion binding"/>
    <property type="evidence" value="ECO:0007669"/>
    <property type="project" value="UniProtKB-UniRule"/>
</dbReference>
<dbReference type="STRING" id="76936.BN2458_PEG0822"/>
<feature type="domain" description="4Fe-4S ferredoxin-type" evidence="11">
    <location>
        <begin position="113"/>
        <end position="142"/>
    </location>
</feature>
<reference evidence="12" key="3">
    <citation type="submission" date="2015-11" db="EMBL/GenBank/DDBJ databases">
        <authorList>
            <person name="Zhang Y."/>
            <person name="Guo Z."/>
        </authorList>
    </citation>
    <scope>NUCLEOTIDE SEQUENCE</scope>
    <source>
        <strain evidence="12">1</strain>
    </source>
</reference>
<dbReference type="GO" id="GO:0050136">
    <property type="term" value="F:NADH dehydrogenase (quinone) (non-electrogenic) activity"/>
    <property type="evidence" value="ECO:0007669"/>
    <property type="project" value="UniProtKB-UniRule"/>
</dbReference>
<name>A0A099UGI3_9HELI</name>
<feature type="compositionally biased region" description="Basic and acidic residues" evidence="10">
    <location>
        <begin position="221"/>
        <end position="231"/>
    </location>
</feature>
<dbReference type="Pfam" id="PF12838">
    <property type="entry name" value="Fer4_7"/>
    <property type="match status" value="1"/>
</dbReference>
<feature type="binding site" evidence="9">
    <location>
        <position position="128"/>
    </location>
    <ligand>
        <name>[4Fe-4S] cluster</name>
        <dbReference type="ChEBI" id="CHEBI:49883"/>
        <label>2</label>
    </ligand>
</feature>
<keyword evidence="9" id="KW-0520">NAD</keyword>
<evidence type="ECO:0000256" key="6">
    <source>
        <dbReference type="ARBA" id="ARBA00022967"/>
    </source>
</evidence>
<keyword evidence="9" id="KW-1003">Cell membrane</keyword>
<dbReference type="Gene3D" id="3.30.70.3270">
    <property type="match status" value="1"/>
</dbReference>
<keyword evidence="9" id="KW-0472">Membrane</keyword>
<dbReference type="Proteomes" id="UP000064525">
    <property type="component" value="Chromosome I"/>
</dbReference>
<dbReference type="OrthoDB" id="9808559at2"/>
<evidence type="ECO:0000313" key="15">
    <source>
        <dbReference type="Proteomes" id="UP000064525"/>
    </source>
</evidence>
<dbReference type="NCBIfam" id="TIGR01971">
    <property type="entry name" value="NuoI"/>
    <property type="match status" value="1"/>
</dbReference>
<dbReference type="RefSeq" id="WP_034326125.1">
    <property type="nucleotide sequence ID" value="NZ_CAJTQN010000004.1"/>
</dbReference>
<evidence type="ECO:0000256" key="7">
    <source>
        <dbReference type="ARBA" id="ARBA00023004"/>
    </source>
</evidence>
<feature type="binding site" evidence="9">
    <location>
        <position position="89"/>
    </location>
    <ligand>
        <name>[4Fe-4S] cluster</name>
        <dbReference type="ChEBI" id="CHEBI:49883"/>
        <label>1</label>
    </ligand>
</feature>
<dbReference type="PATRIC" id="fig|76936.10.peg.804"/>
<evidence type="ECO:0000256" key="8">
    <source>
        <dbReference type="ARBA" id="ARBA00023014"/>
    </source>
</evidence>
<feature type="binding site" evidence="9">
    <location>
        <position position="83"/>
    </location>
    <ligand>
        <name>[4Fe-4S] cluster</name>
        <dbReference type="ChEBI" id="CHEBI:49883"/>
        <label>1</label>
    </ligand>
</feature>
<feature type="compositionally biased region" description="Polar residues" evidence="10">
    <location>
        <begin position="202"/>
        <end position="220"/>
    </location>
</feature>
<reference evidence="13 14" key="1">
    <citation type="journal article" date="2014" name="Genome Announc.">
        <title>Draft genome sequences of eight enterohepatic helicobacter species isolated from both laboratory and wild rodents.</title>
        <authorList>
            <person name="Sheh A."/>
            <person name="Shen Z."/>
            <person name="Fox J.G."/>
        </authorList>
    </citation>
    <scope>NUCLEOTIDE SEQUENCE [LARGE SCALE GENOMIC DNA]</scope>
    <source>
        <strain evidence="13 14">MIT 98-6810</strain>
    </source>
</reference>
<protein>
    <recommendedName>
        <fullName evidence="9">NADH-quinone oxidoreductase subunit I</fullName>
        <ecNumber evidence="9">7.1.1.-</ecNumber>
    </recommendedName>
    <alternativeName>
        <fullName evidence="9">NADH dehydrogenase I subunit I</fullName>
    </alternativeName>
    <alternativeName>
        <fullName evidence="9">NDH-1 subunit I</fullName>
    </alternativeName>
</protein>
<keyword evidence="4 9" id="KW-0479">Metal-binding</keyword>
<feature type="domain" description="4Fe-4S ferredoxin-type" evidence="11">
    <location>
        <begin position="74"/>
        <end position="103"/>
    </location>
</feature>
<dbReference type="InterPro" id="IPR017896">
    <property type="entry name" value="4Fe4S_Fe-S-bd"/>
</dbReference>
<keyword evidence="6 9" id="KW-1278">Translocase</keyword>
<evidence type="ECO:0000256" key="2">
    <source>
        <dbReference type="ARBA" id="ARBA00022485"/>
    </source>
</evidence>
<keyword evidence="9" id="KW-0874">Quinone</keyword>
<dbReference type="NCBIfam" id="NF004542">
    <property type="entry name" value="PRK05888.2-3"/>
    <property type="match status" value="1"/>
</dbReference>
<feature type="region of interest" description="Disordered" evidence="10">
    <location>
        <begin position="202"/>
        <end position="231"/>
    </location>
</feature>
<keyword evidence="9 12" id="KW-0830">Ubiquinone</keyword>
<evidence type="ECO:0000313" key="14">
    <source>
        <dbReference type="Proteomes" id="UP000029925"/>
    </source>
</evidence>
<dbReference type="GO" id="GO:0051539">
    <property type="term" value="F:4 iron, 4 sulfur cluster binding"/>
    <property type="evidence" value="ECO:0007669"/>
    <property type="project" value="UniProtKB-KW"/>
</dbReference>
<feature type="binding site" evidence="9">
    <location>
        <position position="122"/>
    </location>
    <ligand>
        <name>[4Fe-4S] cluster</name>
        <dbReference type="ChEBI" id="CHEBI:49883"/>
        <label>2</label>
    </ligand>
</feature>
<dbReference type="InterPro" id="IPR010226">
    <property type="entry name" value="NADH_quinone_OxRdtase_chainI"/>
</dbReference>
<evidence type="ECO:0000259" key="11">
    <source>
        <dbReference type="PROSITE" id="PS51379"/>
    </source>
</evidence>
<dbReference type="GeneID" id="78151076"/>
<keyword evidence="2 9" id="KW-0004">4Fe-4S</keyword>
<evidence type="ECO:0000256" key="10">
    <source>
        <dbReference type="SAM" id="MobiDB-lite"/>
    </source>
</evidence>
<evidence type="ECO:0000313" key="12">
    <source>
        <dbReference type="EMBL" id="CUU39708.1"/>
    </source>
</evidence>
<reference evidence="15" key="2">
    <citation type="submission" date="2015-11" db="EMBL/GenBank/DDBJ databases">
        <authorList>
            <person name="Anvar S.Y."/>
        </authorList>
    </citation>
    <scope>NUCLEOTIDE SEQUENCE [LARGE SCALE GENOMIC DNA]</scope>
</reference>
<comment type="subunit">
    <text evidence="9">NDH-1 is composed of 14 different subunits. Subunits NuoA, H, J, K, L, M, N constitute the membrane sector of the complex.</text>
</comment>
<dbReference type="EMBL" id="JRPF02000005">
    <property type="protein sequence ID" value="TLD78463.1"/>
    <property type="molecule type" value="Genomic_DNA"/>
</dbReference>
<dbReference type="AlphaFoldDB" id="A0A099UGI3"/>
<comment type="cofactor">
    <cofactor evidence="9">
        <name>[4Fe-4S] cluster</name>
        <dbReference type="ChEBI" id="CHEBI:49883"/>
    </cofactor>
    <text evidence="9">Binds 2 [4Fe-4S] clusters per subunit.</text>
</comment>
<gene>
    <name evidence="9 13" type="primary">nuoI</name>
    <name evidence="12" type="ORF">BN2458_PEG0822</name>
    <name evidence="13" type="ORF">LS75_005600</name>
</gene>
<dbReference type="GO" id="GO:0009060">
    <property type="term" value="P:aerobic respiration"/>
    <property type="evidence" value="ECO:0007669"/>
    <property type="project" value="TreeGrafter"/>
</dbReference>
<feature type="binding site" evidence="9">
    <location>
        <position position="132"/>
    </location>
    <ligand>
        <name>[4Fe-4S] cluster</name>
        <dbReference type="ChEBI" id="CHEBI:49883"/>
        <label>1</label>
    </ligand>
</feature>
<dbReference type="InterPro" id="IPR017900">
    <property type="entry name" value="4Fe4S_Fe_S_CS"/>
</dbReference>
<evidence type="ECO:0000256" key="3">
    <source>
        <dbReference type="ARBA" id="ARBA00022519"/>
    </source>
</evidence>
<keyword evidence="5" id="KW-0677">Repeat</keyword>
<sequence>MKKDYYVLAPRKNRENQAFLTRVAISIKTTLGLDLFAGLKRSFGAFLSPKVTIHYPLETAPLSPRYRAVHTLQRLLESENERCIGCGLCEKICTSNCIRILTNRGEDGRKKILNYSINFGRCIYCGLCAEVCPELAIVHSGRFESASEQRALFGNKSTLLESTSSPIEFSGFGSVSFNADTRVKQTPLSEIVEKQIALQDSQILTQEDNQTSSATSPAQETKQDKQEGKDV</sequence>
<comment type="catalytic activity">
    <reaction evidence="9">
        <text>a quinone + NADH + 5 H(+)(in) = a quinol + NAD(+) + 4 H(+)(out)</text>
        <dbReference type="Rhea" id="RHEA:57888"/>
        <dbReference type="ChEBI" id="CHEBI:15378"/>
        <dbReference type="ChEBI" id="CHEBI:24646"/>
        <dbReference type="ChEBI" id="CHEBI:57540"/>
        <dbReference type="ChEBI" id="CHEBI:57945"/>
        <dbReference type="ChEBI" id="CHEBI:132124"/>
    </reaction>
</comment>
<dbReference type="GO" id="GO:0005886">
    <property type="term" value="C:plasma membrane"/>
    <property type="evidence" value="ECO:0007669"/>
    <property type="project" value="UniProtKB-SubCell"/>
</dbReference>
<dbReference type="HAMAP" id="MF_01351">
    <property type="entry name" value="NDH1_NuoI"/>
    <property type="match status" value="1"/>
</dbReference>
<comment type="similarity">
    <text evidence="1 9">Belongs to the complex I 23 kDa subunit family.</text>
</comment>
<keyword evidence="8 9" id="KW-0411">Iron-sulfur</keyword>